<dbReference type="EMBL" id="JBHUHT010000011">
    <property type="protein sequence ID" value="MFD2096018.1"/>
    <property type="molecule type" value="Genomic_DNA"/>
</dbReference>
<comment type="catalytic activity">
    <reaction evidence="8">
        <text>L-tyrosyl-[protein] + UTP = O-(5'-uridylyl)-L-tyrosyl-[protein] + diphosphate</text>
        <dbReference type="Rhea" id="RHEA:83887"/>
        <dbReference type="Rhea" id="RHEA-COMP:10136"/>
        <dbReference type="Rhea" id="RHEA-COMP:20238"/>
        <dbReference type="ChEBI" id="CHEBI:33019"/>
        <dbReference type="ChEBI" id="CHEBI:46398"/>
        <dbReference type="ChEBI" id="CHEBI:46858"/>
        <dbReference type="ChEBI" id="CHEBI:90602"/>
    </reaction>
</comment>
<keyword evidence="6 8" id="KW-0067">ATP-binding</keyword>
<evidence type="ECO:0000256" key="2">
    <source>
        <dbReference type="ARBA" id="ARBA00022679"/>
    </source>
</evidence>
<keyword evidence="7 8" id="KW-0460">Magnesium</keyword>
<evidence type="ECO:0000256" key="7">
    <source>
        <dbReference type="ARBA" id="ARBA00022842"/>
    </source>
</evidence>
<proteinExistence type="inferred from homology"/>
<feature type="active site" description="Proton acceptor" evidence="8">
    <location>
        <position position="244"/>
    </location>
</feature>
<feature type="binding site" evidence="8">
    <location>
        <position position="175"/>
    </location>
    <ligand>
        <name>ATP</name>
        <dbReference type="ChEBI" id="CHEBI:30616"/>
    </ligand>
</feature>
<evidence type="ECO:0000313" key="9">
    <source>
        <dbReference type="EMBL" id="MFD2096018.1"/>
    </source>
</evidence>
<evidence type="ECO:0000256" key="4">
    <source>
        <dbReference type="ARBA" id="ARBA00022723"/>
    </source>
</evidence>
<feature type="binding site" evidence="8">
    <location>
        <position position="105"/>
    </location>
    <ligand>
        <name>ATP</name>
        <dbReference type="ChEBI" id="CHEBI:30616"/>
    </ligand>
</feature>
<feature type="binding site" evidence="8">
    <location>
        <position position="117"/>
    </location>
    <ligand>
        <name>ATP</name>
        <dbReference type="ChEBI" id="CHEBI:30616"/>
    </ligand>
</feature>
<comment type="caution">
    <text evidence="9">The sequence shown here is derived from an EMBL/GenBank/DDBJ whole genome shotgun (WGS) entry which is preliminary data.</text>
</comment>
<feature type="binding site" evidence="8">
    <location>
        <position position="84"/>
    </location>
    <ligand>
        <name>ATP</name>
        <dbReference type="ChEBI" id="CHEBI:30616"/>
    </ligand>
</feature>
<evidence type="ECO:0000313" key="10">
    <source>
        <dbReference type="Proteomes" id="UP001597380"/>
    </source>
</evidence>
<dbReference type="NCBIfam" id="NF000658">
    <property type="entry name" value="PRK00029.1"/>
    <property type="match status" value="1"/>
</dbReference>
<dbReference type="RefSeq" id="WP_345340946.1">
    <property type="nucleotide sequence ID" value="NZ_BAABLI010000017.1"/>
</dbReference>
<comment type="catalytic activity">
    <reaction evidence="8">
        <text>L-histidyl-[protein] + UTP = N(tele)-(5'-uridylyl)-L-histidyl-[protein] + diphosphate</text>
        <dbReference type="Rhea" id="RHEA:83891"/>
        <dbReference type="Rhea" id="RHEA-COMP:9745"/>
        <dbReference type="Rhea" id="RHEA-COMP:20239"/>
        <dbReference type="ChEBI" id="CHEBI:29979"/>
        <dbReference type="ChEBI" id="CHEBI:33019"/>
        <dbReference type="ChEBI" id="CHEBI:46398"/>
        <dbReference type="ChEBI" id="CHEBI:233474"/>
    </reaction>
</comment>
<sequence>MQLSNQYANLGEAFSQTIDPESVALPALLLWNQPLAEYLGIDATSPKQLATYFAGNERLPGSTPIACAYSGHQFGHFNPQLGDGRAHLLGELTDKQGNQWDLQLKGSGRTRFSRQGDGKCALSPALREYLMSEAMFALGVPTTRALAVVTTGEQVFREETKPGAVVTRVASSHLRVGTFQYFAARQDHEALSTLVDFAIARHYPELADSKNRALALLDAVIDKQITLITHWLRVGFIHGVMNTDNTAISGETIDFGPCAMLGVYHPGTVYSSIDSQGRYAFGNQATICRWNMARLAETLLPLIDEDEEAALAKAEALIANFAGKFEQAYLDMNAAKIGITKRKAPDGDLIIELLELMQSHKLDYTQTYQVLADTLSSGSPLPAEFEGLEEWVNKWHNTLQQRSIETNDAMQLMAKTNPVVIPRNHHVEAVLQIVELTGRTDAFDAFLEVLKQPYETLPTTSNYQDTPADGDQYYQTFCGT</sequence>
<accession>A0ABW4XLP6</accession>
<evidence type="ECO:0000256" key="5">
    <source>
        <dbReference type="ARBA" id="ARBA00022741"/>
    </source>
</evidence>
<keyword evidence="10" id="KW-1185">Reference proteome</keyword>
<keyword evidence="5 8" id="KW-0547">Nucleotide-binding</keyword>
<comment type="cofactor">
    <cofactor evidence="8">
        <name>Mg(2+)</name>
        <dbReference type="ChEBI" id="CHEBI:18420"/>
    </cofactor>
    <cofactor evidence="8">
        <name>Mn(2+)</name>
        <dbReference type="ChEBI" id="CHEBI:29035"/>
    </cofactor>
</comment>
<evidence type="ECO:0000256" key="6">
    <source>
        <dbReference type="ARBA" id="ARBA00022840"/>
    </source>
</evidence>
<keyword evidence="3 8" id="KW-0548">Nucleotidyltransferase</keyword>
<gene>
    <name evidence="8" type="primary">ydiU</name>
    <name evidence="8" type="synonym">selO</name>
    <name evidence="9" type="ORF">ACFSJ3_08485</name>
</gene>
<comment type="similarity">
    <text evidence="1 8">Belongs to the SELO family.</text>
</comment>
<comment type="catalytic activity">
    <reaction evidence="8">
        <text>L-seryl-[protein] + UTP = O-(5'-uridylyl)-L-seryl-[protein] + diphosphate</text>
        <dbReference type="Rhea" id="RHEA:64604"/>
        <dbReference type="Rhea" id="RHEA-COMP:9863"/>
        <dbReference type="Rhea" id="RHEA-COMP:16635"/>
        <dbReference type="ChEBI" id="CHEBI:29999"/>
        <dbReference type="ChEBI" id="CHEBI:33019"/>
        <dbReference type="ChEBI" id="CHEBI:46398"/>
        <dbReference type="ChEBI" id="CHEBI:156051"/>
    </reaction>
</comment>
<feature type="binding site" evidence="8">
    <location>
        <position position="245"/>
    </location>
    <ligand>
        <name>Mg(2+)</name>
        <dbReference type="ChEBI" id="CHEBI:18420"/>
    </ligand>
</feature>
<dbReference type="EC" id="2.7.7.-" evidence="8"/>
<evidence type="ECO:0000256" key="3">
    <source>
        <dbReference type="ARBA" id="ARBA00022695"/>
    </source>
</evidence>
<dbReference type="EC" id="2.7.7.108" evidence="8"/>
<comment type="function">
    <text evidence="8">Nucleotidyltransferase involved in the post-translational modification of proteins. It can catalyze the addition of adenosine monophosphate (AMP) or uridine monophosphate (UMP) to a protein, resulting in modifications known as AMPylation and UMPylation.</text>
</comment>
<feature type="binding site" evidence="8">
    <location>
        <position position="168"/>
    </location>
    <ligand>
        <name>ATP</name>
        <dbReference type="ChEBI" id="CHEBI:30616"/>
    </ligand>
</feature>
<evidence type="ECO:0000256" key="1">
    <source>
        <dbReference type="ARBA" id="ARBA00009747"/>
    </source>
</evidence>
<feature type="binding site" evidence="8">
    <location>
        <position position="254"/>
    </location>
    <ligand>
        <name>Mg(2+)</name>
        <dbReference type="ChEBI" id="CHEBI:18420"/>
    </ligand>
</feature>
<dbReference type="Proteomes" id="UP001597380">
    <property type="component" value="Unassembled WGS sequence"/>
</dbReference>
<dbReference type="Pfam" id="PF02696">
    <property type="entry name" value="SelO"/>
    <property type="match status" value="1"/>
</dbReference>
<keyword evidence="2 8" id="KW-0808">Transferase</keyword>
<keyword evidence="4 8" id="KW-0479">Metal-binding</keyword>
<dbReference type="PANTHER" id="PTHR32057">
    <property type="entry name" value="PROTEIN ADENYLYLTRANSFERASE SELO, MITOCHONDRIAL"/>
    <property type="match status" value="1"/>
</dbReference>
<dbReference type="PANTHER" id="PTHR32057:SF14">
    <property type="entry name" value="PROTEIN ADENYLYLTRANSFERASE SELO, MITOCHONDRIAL"/>
    <property type="match status" value="1"/>
</dbReference>
<dbReference type="HAMAP" id="MF_00692">
    <property type="entry name" value="SelO"/>
    <property type="match status" value="1"/>
</dbReference>
<keyword evidence="8" id="KW-0464">Manganese</keyword>
<feature type="binding site" evidence="8">
    <location>
        <position position="118"/>
    </location>
    <ligand>
        <name>ATP</name>
        <dbReference type="ChEBI" id="CHEBI:30616"/>
    </ligand>
</feature>
<feature type="binding site" evidence="8">
    <location>
        <position position="254"/>
    </location>
    <ligand>
        <name>ATP</name>
        <dbReference type="ChEBI" id="CHEBI:30616"/>
    </ligand>
</feature>
<protein>
    <recommendedName>
        <fullName evidence="8">Protein nucleotidyltransferase YdiU</fullName>
        <ecNumber evidence="8">2.7.7.-</ecNumber>
    </recommendedName>
    <alternativeName>
        <fullName evidence="8">Protein adenylyltransferase YdiU</fullName>
        <ecNumber evidence="8">2.7.7.108</ecNumber>
    </alternativeName>
    <alternativeName>
        <fullName evidence="8">Protein uridylyltransferase YdiU</fullName>
        <ecNumber evidence="8">2.7.7.-</ecNumber>
    </alternativeName>
</protein>
<feature type="binding site" evidence="8">
    <location>
        <position position="82"/>
    </location>
    <ligand>
        <name>ATP</name>
        <dbReference type="ChEBI" id="CHEBI:30616"/>
    </ligand>
</feature>
<comment type="catalytic activity">
    <reaction evidence="8">
        <text>L-tyrosyl-[protein] + ATP = O-(5'-adenylyl)-L-tyrosyl-[protein] + diphosphate</text>
        <dbReference type="Rhea" id="RHEA:54288"/>
        <dbReference type="Rhea" id="RHEA-COMP:10136"/>
        <dbReference type="Rhea" id="RHEA-COMP:13846"/>
        <dbReference type="ChEBI" id="CHEBI:30616"/>
        <dbReference type="ChEBI" id="CHEBI:33019"/>
        <dbReference type="ChEBI" id="CHEBI:46858"/>
        <dbReference type="ChEBI" id="CHEBI:83624"/>
        <dbReference type="EC" id="2.7.7.108"/>
    </reaction>
</comment>
<evidence type="ECO:0000256" key="8">
    <source>
        <dbReference type="HAMAP-Rule" id="MF_00692"/>
    </source>
</evidence>
<comment type="catalytic activity">
    <reaction evidence="8">
        <text>L-seryl-[protein] + ATP = 3-O-(5'-adenylyl)-L-seryl-[protein] + diphosphate</text>
        <dbReference type="Rhea" id="RHEA:58120"/>
        <dbReference type="Rhea" id="RHEA-COMP:9863"/>
        <dbReference type="Rhea" id="RHEA-COMP:15073"/>
        <dbReference type="ChEBI" id="CHEBI:29999"/>
        <dbReference type="ChEBI" id="CHEBI:30616"/>
        <dbReference type="ChEBI" id="CHEBI:33019"/>
        <dbReference type="ChEBI" id="CHEBI:142516"/>
        <dbReference type="EC" id="2.7.7.108"/>
    </reaction>
</comment>
<comment type="catalytic activity">
    <reaction evidence="8">
        <text>L-threonyl-[protein] + ATP = 3-O-(5'-adenylyl)-L-threonyl-[protein] + diphosphate</text>
        <dbReference type="Rhea" id="RHEA:54292"/>
        <dbReference type="Rhea" id="RHEA-COMP:11060"/>
        <dbReference type="Rhea" id="RHEA-COMP:13847"/>
        <dbReference type="ChEBI" id="CHEBI:30013"/>
        <dbReference type="ChEBI" id="CHEBI:30616"/>
        <dbReference type="ChEBI" id="CHEBI:33019"/>
        <dbReference type="ChEBI" id="CHEBI:138113"/>
        <dbReference type="EC" id="2.7.7.108"/>
    </reaction>
</comment>
<name>A0ABW4XLP6_9GAMM</name>
<feature type="binding site" evidence="8">
    <location>
        <position position="85"/>
    </location>
    <ligand>
        <name>ATP</name>
        <dbReference type="ChEBI" id="CHEBI:30616"/>
    </ligand>
</feature>
<dbReference type="InterPro" id="IPR003846">
    <property type="entry name" value="SelO"/>
</dbReference>
<reference evidence="10" key="1">
    <citation type="journal article" date="2019" name="Int. J. Syst. Evol. Microbiol.">
        <title>The Global Catalogue of Microorganisms (GCM) 10K type strain sequencing project: providing services to taxonomists for standard genome sequencing and annotation.</title>
        <authorList>
            <consortium name="The Broad Institute Genomics Platform"/>
            <consortium name="The Broad Institute Genome Sequencing Center for Infectious Disease"/>
            <person name="Wu L."/>
            <person name="Ma J."/>
        </authorList>
    </citation>
    <scope>NUCLEOTIDE SEQUENCE [LARGE SCALE GENOMIC DNA]</scope>
    <source>
        <strain evidence="10">CGMCC 1.10992</strain>
    </source>
</reference>
<organism evidence="9 10">
    <name type="scientific">Corallincola platygyrae</name>
    <dbReference type="NCBI Taxonomy" id="1193278"/>
    <lineage>
        <taxon>Bacteria</taxon>
        <taxon>Pseudomonadati</taxon>
        <taxon>Pseudomonadota</taxon>
        <taxon>Gammaproteobacteria</taxon>
        <taxon>Alteromonadales</taxon>
        <taxon>Psychromonadaceae</taxon>
        <taxon>Corallincola</taxon>
    </lineage>
</organism>